<comment type="caution">
    <text evidence="9">The sequence shown here is derived from an EMBL/GenBank/DDBJ whole genome shotgun (WGS) entry which is preliminary data.</text>
</comment>
<evidence type="ECO:0000256" key="3">
    <source>
        <dbReference type="ARBA" id="ARBA00022748"/>
    </source>
</evidence>
<dbReference type="Pfam" id="PF23914">
    <property type="entry name" value="TPR_CcmH_CycH"/>
    <property type="match status" value="1"/>
</dbReference>
<organism evidence="9 10">
    <name type="scientific">Aureimonas flava</name>
    <dbReference type="NCBI Taxonomy" id="2320271"/>
    <lineage>
        <taxon>Bacteria</taxon>
        <taxon>Pseudomonadati</taxon>
        <taxon>Pseudomonadota</taxon>
        <taxon>Alphaproteobacteria</taxon>
        <taxon>Hyphomicrobiales</taxon>
        <taxon>Aurantimonadaceae</taxon>
        <taxon>Aureimonas</taxon>
    </lineage>
</organism>
<dbReference type="GO" id="GO:0030313">
    <property type="term" value="C:cell envelope"/>
    <property type="evidence" value="ECO:0007669"/>
    <property type="project" value="UniProtKB-SubCell"/>
</dbReference>
<keyword evidence="7" id="KW-1133">Transmembrane helix</keyword>
<evidence type="ECO:0000313" key="10">
    <source>
        <dbReference type="Proteomes" id="UP000265750"/>
    </source>
</evidence>
<feature type="domain" description="Cytochrome c-type biogenesis protein H TPR" evidence="8">
    <location>
        <begin position="166"/>
        <end position="296"/>
    </location>
</feature>
<accession>A0A3A1WSS5</accession>
<evidence type="ECO:0000256" key="1">
    <source>
        <dbReference type="ARBA" id="ARBA00004196"/>
    </source>
</evidence>
<evidence type="ECO:0000313" key="9">
    <source>
        <dbReference type="EMBL" id="RIY01304.1"/>
    </source>
</evidence>
<protein>
    <submittedName>
        <fullName evidence="9">C-type cytochrome biogenesis protein CcmI</fullName>
    </submittedName>
</protein>
<dbReference type="InterPro" id="IPR056413">
    <property type="entry name" value="TPR_CcmH_CycH"/>
</dbReference>
<feature type="transmembrane region" description="Helical" evidence="7">
    <location>
        <begin position="129"/>
        <end position="148"/>
    </location>
</feature>
<sequence length="418" mass="43936">MGDAMPASEARAKPRDARRSAMSSVGGGSLRSLGASMLFWLIAFLLAAVSTLVIVLPLLLRPAREAPARESYDEEVYRAQLTELGEDEARGGIGADEAAASRAEIGRRLLRAHQAAEAAPAGRPRGRPAVAAGLAVALLLPVGTFLFYDRWGSPEVPDQPLALRAAPTQTPDIAAAVAEIERRLAAEPDDAEGWSVVAPVYLRLGEGEKASAAFRNVLRLRPPTAQTVAGLGEALVQAAGGKVTPEAETEFHKALALDAEWVPARFFLALGLSQQGRAAEAAEAWSDLLRTGPPDGPWRPVAEAALADARSGAAAPPATPAPGPSAEDVEAAEGLSDGDRRAMVEGMVSRLAQRLDAEPGDADGWKRLVRSYVVLDRPDEALAALRRVRTVFPATSPELEDILGFARGLGLKADTTTP</sequence>
<feature type="transmembrane region" description="Helical" evidence="7">
    <location>
        <begin position="37"/>
        <end position="60"/>
    </location>
</feature>
<name>A0A3A1WSS5_9HYPH</name>
<keyword evidence="10" id="KW-1185">Reference proteome</keyword>
<keyword evidence="2" id="KW-0677">Repeat</keyword>
<keyword evidence="3" id="KW-0201">Cytochrome c-type biogenesis</keyword>
<dbReference type="PANTHER" id="PTHR47870:SF1">
    <property type="entry name" value="CYTOCHROME C-TYPE BIOGENESIS PROTEIN CCMH"/>
    <property type="match status" value="1"/>
</dbReference>
<evidence type="ECO:0000256" key="5">
    <source>
        <dbReference type="PROSITE-ProRule" id="PRU00339"/>
    </source>
</evidence>
<proteinExistence type="predicted"/>
<dbReference type="SUPFAM" id="SSF48452">
    <property type="entry name" value="TPR-like"/>
    <property type="match status" value="1"/>
</dbReference>
<comment type="subcellular location">
    <subcellularLocation>
        <location evidence="1">Cell envelope</location>
    </subcellularLocation>
</comment>
<dbReference type="InterPro" id="IPR051263">
    <property type="entry name" value="C-type_cytochrome_biogenesis"/>
</dbReference>
<dbReference type="Gene3D" id="1.25.40.10">
    <property type="entry name" value="Tetratricopeptide repeat domain"/>
    <property type="match status" value="2"/>
</dbReference>
<keyword evidence="7" id="KW-0812">Transmembrane</keyword>
<feature type="repeat" description="TPR" evidence="5">
    <location>
        <begin position="191"/>
        <end position="224"/>
    </location>
</feature>
<feature type="compositionally biased region" description="Low complexity" evidence="6">
    <location>
        <begin position="307"/>
        <end position="316"/>
    </location>
</feature>
<feature type="region of interest" description="Disordered" evidence="6">
    <location>
        <begin position="307"/>
        <end position="337"/>
    </location>
</feature>
<dbReference type="Proteomes" id="UP000265750">
    <property type="component" value="Unassembled WGS sequence"/>
</dbReference>
<dbReference type="GO" id="GO:0017004">
    <property type="term" value="P:cytochrome complex assembly"/>
    <property type="evidence" value="ECO:0007669"/>
    <property type="project" value="UniProtKB-KW"/>
</dbReference>
<evidence type="ECO:0000256" key="2">
    <source>
        <dbReference type="ARBA" id="ARBA00022737"/>
    </source>
</evidence>
<dbReference type="GO" id="GO:0005886">
    <property type="term" value="C:plasma membrane"/>
    <property type="evidence" value="ECO:0007669"/>
    <property type="project" value="TreeGrafter"/>
</dbReference>
<evidence type="ECO:0000256" key="7">
    <source>
        <dbReference type="SAM" id="Phobius"/>
    </source>
</evidence>
<reference evidence="10" key="1">
    <citation type="submission" date="2018-09" db="EMBL/GenBank/DDBJ databases">
        <authorList>
            <person name="Tuo L."/>
        </authorList>
    </citation>
    <scope>NUCLEOTIDE SEQUENCE [LARGE SCALE GENOMIC DNA]</scope>
    <source>
        <strain evidence="10">M2BS4Y-1</strain>
    </source>
</reference>
<evidence type="ECO:0000256" key="4">
    <source>
        <dbReference type="ARBA" id="ARBA00022803"/>
    </source>
</evidence>
<keyword evidence="7" id="KW-0472">Membrane</keyword>
<dbReference type="NCBIfam" id="TIGR03142">
    <property type="entry name" value="cytochro_ccmI"/>
    <property type="match status" value="1"/>
</dbReference>
<feature type="region of interest" description="Disordered" evidence="6">
    <location>
        <begin position="1"/>
        <end position="25"/>
    </location>
</feature>
<dbReference type="InterPro" id="IPR017560">
    <property type="entry name" value="Cyt_c_biogenesis_CcmI"/>
</dbReference>
<dbReference type="PROSITE" id="PS50005">
    <property type="entry name" value="TPR"/>
    <property type="match status" value="1"/>
</dbReference>
<dbReference type="EMBL" id="QYRN01000004">
    <property type="protein sequence ID" value="RIY01304.1"/>
    <property type="molecule type" value="Genomic_DNA"/>
</dbReference>
<feature type="compositionally biased region" description="Basic and acidic residues" evidence="6">
    <location>
        <begin position="10"/>
        <end position="19"/>
    </location>
</feature>
<dbReference type="InterPro" id="IPR011990">
    <property type="entry name" value="TPR-like_helical_dom_sf"/>
</dbReference>
<evidence type="ECO:0000256" key="6">
    <source>
        <dbReference type="SAM" id="MobiDB-lite"/>
    </source>
</evidence>
<dbReference type="PANTHER" id="PTHR47870">
    <property type="entry name" value="CYTOCHROME C-TYPE BIOGENESIS PROTEIN CCMH"/>
    <property type="match status" value="1"/>
</dbReference>
<evidence type="ECO:0000259" key="8">
    <source>
        <dbReference type="Pfam" id="PF23914"/>
    </source>
</evidence>
<gene>
    <name evidence="9" type="primary">ccmI</name>
    <name evidence="9" type="ORF">D3218_08005</name>
</gene>
<dbReference type="AlphaFoldDB" id="A0A3A1WSS5"/>
<keyword evidence="4 5" id="KW-0802">TPR repeat</keyword>
<dbReference type="InterPro" id="IPR019734">
    <property type="entry name" value="TPR_rpt"/>
</dbReference>